<dbReference type="AlphaFoldDB" id="A0AA36BAS1"/>
<reference evidence="1" key="1">
    <citation type="submission" date="2023-08" db="EMBL/GenBank/DDBJ databases">
        <authorList>
            <person name="Alioto T."/>
            <person name="Alioto T."/>
            <person name="Gomez Garrido J."/>
        </authorList>
    </citation>
    <scope>NUCLEOTIDE SEQUENCE</scope>
</reference>
<protein>
    <submittedName>
        <fullName evidence="1">Uncharacterized protein</fullName>
    </submittedName>
</protein>
<keyword evidence="2" id="KW-1185">Reference proteome</keyword>
<accession>A0AA36BAS1</accession>
<organism evidence="1 2">
    <name type="scientific">Octopus vulgaris</name>
    <name type="common">Common octopus</name>
    <dbReference type="NCBI Taxonomy" id="6645"/>
    <lineage>
        <taxon>Eukaryota</taxon>
        <taxon>Metazoa</taxon>
        <taxon>Spiralia</taxon>
        <taxon>Lophotrochozoa</taxon>
        <taxon>Mollusca</taxon>
        <taxon>Cephalopoda</taxon>
        <taxon>Coleoidea</taxon>
        <taxon>Octopodiformes</taxon>
        <taxon>Octopoda</taxon>
        <taxon>Incirrata</taxon>
        <taxon>Octopodidae</taxon>
        <taxon>Octopus</taxon>
    </lineage>
</organism>
<gene>
    <name evidence="1" type="ORF">OCTVUL_1B016034</name>
</gene>
<dbReference type="EMBL" id="OX597825">
    <property type="protein sequence ID" value="CAI9730990.1"/>
    <property type="molecule type" value="Genomic_DNA"/>
</dbReference>
<proteinExistence type="predicted"/>
<dbReference type="Proteomes" id="UP001162480">
    <property type="component" value="Chromosome 12"/>
</dbReference>
<name>A0AA36BAS1_OCTVU</name>
<evidence type="ECO:0000313" key="2">
    <source>
        <dbReference type="Proteomes" id="UP001162480"/>
    </source>
</evidence>
<evidence type="ECO:0000313" key="1">
    <source>
        <dbReference type="EMBL" id="CAI9730990.1"/>
    </source>
</evidence>
<sequence>MPEQNRARNIADVAGVVAVINSNLMCKTIKLERQNPDTGTIPKNGTRFLNEQTSAKSNRMANSSKQKDVDFNLINMCPELYSVDESKVRSNSAVCGYQGHKCEQEELKDALFKNYV</sequence>